<dbReference type="PANTHER" id="PTHR34598:SF3">
    <property type="entry name" value="OXIDOREDUCTASE AN1597"/>
    <property type="match status" value="1"/>
</dbReference>
<dbReference type="InterPro" id="IPR044053">
    <property type="entry name" value="AsaB-like"/>
</dbReference>
<proteinExistence type="inferred from homology"/>
<name>A0AAD9SRL2_PHOAM</name>
<dbReference type="NCBIfam" id="NF041278">
    <property type="entry name" value="CmcJ_NvfI_EfuI"/>
    <property type="match status" value="1"/>
</dbReference>
<dbReference type="GO" id="GO:0016491">
    <property type="term" value="F:oxidoreductase activity"/>
    <property type="evidence" value="ECO:0007669"/>
    <property type="project" value="InterPro"/>
</dbReference>
<keyword evidence="3" id="KW-1185">Reference proteome</keyword>
<evidence type="ECO:0000313" key="2">
    <source>
        <dbReference type="EMBL" id="KAK2614347.1"/>
    </source>
</evidence>
<accession>A0AAD9SRL2</accession>
<sequence length="300" mass="34819">MATAVCTSTYVNDHHDVKALVNYLPVDKKDFGPDDMPAPKKFGDFIESSRYMTFHNARGKEDSFKLDRNGFEIVTLPEKERDISTDDKIKERFYPELIEVIKKRTGASTVVPFAHVLRRTENTFFAEAVDSERYNRFSTVWPHSDFSVVYPERLPFLKDAILNYDGIPEDRRDELKEAAKTASRWAFVQMWKPLKKLERDPLALCDSTTLSTGDWRFRQAEDPNISYSLLAHPEEEEKHAWYYVHEMKPNEMFVFKGCDSRQGEPGFTGYAGAHTAIVLPDSHDKPPRESIEARFFCLWE</sequence>
<evidence type="ECO:0000256" key="1">
    <source>
        <dbReference type="ARBA" id="ARBA00023604"/>
    </source>
</evidence>
<dbReference type="Proteomes" id="UP001265746">
    <property type="component" value="Unassembled WGS sequence"/>
</dbReference>
<organism evidence="2 3">
    <name type="scientific">Phomopsis amygdali</name>
    <name type="common">Fusicoccum amygdali</name>
    <dbReference type="NCBI Taxonomy" id="1214568"/>
    <lineage>
        <taxon>Eukaryota</taxon>
        <taxon>Fungi</taxon>
        <taxon>Dikarya</taxon>
        <taxon>Ascomycota</taxon>
        <taxon>Pezizomycotina</taxon>
        <taxon>Sordariomycetes</taxon>
        <taxon>Sordariomycetidae</taxon>
        <taxon>Diaporthales</taxon>
        <taxon>Diaporthaceae</taxon>
        <taxon>Diaporthe</taxon>
    </lineage>
</organism>
<dbReference type="EMBL" id="JAUJFL010000001">
    <property type="protein sequence ID" value="KAK2614347.1"/>
    <property type="molecule type" value="Genomic_DNA"/>
</dbReference>
<protein>
    <submittedName>
        <fullName evidence="2">Uncharacterized protein</fullName>
    </submittedName>
</protein>
<comment type="caution">
    <text evidence="2">The sequence shown here is derived from an EMBL/GenBank/DDBJ whole genome shotgun (WGS) entry which is preliminary data.</text>
</comment>
<comment type="similarity">
    <text evidence="1">Belongs to the asaB hydroxylase/desaturase family.</text>
</comment>
<dbReference type="PANTHER" id="PTHR34598">
    <property type="entry name" value="BLL6449 PROTEIN"/>
    <property type="match status" value="1"/>
</dbReference>
<gene>
    <name evidence="2" type="ORF">N8I77_001184</name>
</gene>
<reference evidence="2" key="1">
    <citation type="submission" date="2023-06" db="EMBL/GenBank/DDBJ databases">
        <authorList>
            <person name="Noh H."/>
        </authorList>
    </citation>
    <scope>NUCLEOTIDE SEQUENCE</scope>
    <source>
        <strain evidence="2">DUCC20226</strain>
    </source>
</reference>
<evidence type="ECO:0000313" key="3">
    <source>
        <dbReference type="Proteomes" id="UP001265746"/>
    </source>
</evidence>
<dbReference type="AlphaFoldDB" id="A0AAD9SRL2"/>